<feature type="compositionally biased region" description="Low complexity" evidence="1">
    <location>
        <begin position="302"/>
        <end position="316"/>
    </location>
</feature>
<feature type="compositionally biased region" description="Polar residues" evidence="1">
    <location>
        <begin position="366"/>
        <end position="375"/>
    </location>
</feature>
<reference evidence="3 4" key="1">
    <citation type="submission" date="2018-06" db="EMBL/GenBank/DDBJ databases">
        <authorList>
            <consortium name="Pathogen Informatics"/>
            <person name="Doyle S."/>
        </authorList>
    </citation>
    <scope>NUCLEOTIDE SEQUENCE [LARGE SCALE GENOMIC DNA]</scope>
    <source>
        <strain evidence="3 4">NCTC11807</strain>
    </source>
</reference>
<evidence type="ECO:0000256" key="1">
    <source>
        <dbReference type="SAM" id="MobiDB-lite"/>
    </source>
</evidence>
<feature type="region of interest" description="Disordered" evidence="1">
    <location>
        <begin position="229"/>
        <end position="253"/>
    </location>
</feature>
<dbReference type="Proteomes" id="UP000255425">
    <property type="component" value="Unassembled WGS sequence"/>
</dbReference>
<feature type="transmembrane region" description="Helical" evidence="2">
    <location>
        <begin position="35"/>
        <end position="53"/>
    </location>
</feature>
<sequence length="395" mass="44142">MEHYNRDKYERSHTGEDLYHRSSRYASGSPKRKDFVVSFIASAIVGSALGLYYKNRVYKKTDDLKEIHNKVLDYKHQAENTVHTVKDKVENLKSRSNKGLTAEELQAQKVAIQREVSDNNLTDESPEAQEIQAVKAETQSSKHSQETSYISKDKQPTAKEVAIAQTAIKKESSDNNLASPTVTEGQNEDKVSHSQAENLASAAQTKKDKINNDSQVAKNTKDLMQEESIAQASNKTVPNLVTNNEKDAQSSNEDSFAMRLALAAKTKKSKLTKGSKESQLTESLLKEPAIARNSIKTVPTLITESKTQKSKITQQQNPTKDKDKTVTSTQDVATFDNGVITHEKTTKVQKKSTKSTTKVNNSAKKQTNTPKQNNRNQKHKVEKTDSKIEKRTFND</sequence>
<feature type="compositionally biased region" description="Low complexity" evidence="1">
    <location>
        <begin position="354"/>
        <end position="365"/>
    </location>
</feature>
<dbReference type="GeneID" id="63936665"/>
<feature type="compositionally biased region" description="Polar residues" evidence="1">
    <location>
        <begin position="193"/>
        <end position="204"/>
    </location>
</feature>
<accession>A0A380H401</accession>
<proteinExistence type="predicted"/>
<keyword evidence="2" id="KW-0812">Transmembrane</keyword>
<feature type="compositionally biased region" description="Polar residues" evidence="1">
    <location>
        <begin position="137"/>
        <end position="150"/>
    </location>
</feature>
<organism evidence="3 4">
    <name type="scientific">Staphylococcus saccharolyticus</name>
    <dbReference type="NCBI Taxonomy" id="33028"/>
    <lineage>
        <taxon>Bacteria</taxon>
        <taxon>Bacillati</taxon>
        <taxon>Bacillota</taxon>
        <taxon>Bacilli</taxon>
        <taxon>Bacillales</taxon>
        <taxon>Staphylococcaceae</taxon>
        <taxon>Staphylococcus</taxon>
    </lineage>
</organism>
<dbReference type="AlphaFoldDB" id="A0A380H401"/>
<feature type="region of interest" description="Disordered" evidence="1">
    <location>
        <begin position="296"/>
        <end position="395"/>
    </location>
</feature>
<feature type="compositionally biased region" description="Polar residues" evidence="1">
    <location>
        <begin position="174"/>
        <end position="185"/>
    </location>
</feature>
<dbReference type="RefSeq" id="WP_115313119.1">
    <property type="nucleotide sequence ID" value="NZ_CP066042.1"/>
</dbReference>
<evidence type="ECO:0000313" key="3">
    <source>
        <dbReference type="EMBL" id="SUM70654.1"/>
    </source>
</evidence>
<keyword evidence="4" id="KW-1185">Reference proteome</keyword>
<keyword evidence="2" id="KW-1133">Transmembrane helix</keyword>
<evidence type="ECO:0000313" key="4">
    <source>
        <dbReference type="Proteomes" id="UP000255425"/>
    </source>
</evidence>
<feature type="compositionally biased region" description="Basic and acidic residues" evidence="1">
    <location>
        <begin position="382"/>
        <end position="395"/>
    </location>
</feature>
<keyword evidence="2" id="KW-0472">Membrane</keyword>
<evidence type="ECO:0000256" key="2">
    <source>
        <dbReference type="SAM" id="Phobius"/>
    </source>
</evidence>
<protein>
    <submittedName>
        <fullName evidence="3">Smooth muscle caldesmon</fullName>
    </submittedName>
</protein>
<dbReference type="EMBL" id="UHDZ01000001">
    <property type="protein sequence ID" value="SUM70654.1"/>
    <property type="molecule type" value="Genomic_DNA"/>
</dbReference>
<name>A0A380H401_9STAP</name>
<gene>
    <name evidence="3" type="ORF">NCTC11807_01286</name>
</gene>
<feature type="region of interest" description="Disordered" evidence="1">
    <location>
        <begin position="136"/>
        <end position="213"/>
    </location>
</feature>